<dbReference type="InParanoid" id="D8Q730"/>
<dbReference type="Pfam" id="PF20231">
    <property type="entry name" value="DUF6589"/>
    <property type="match status" value="1"/>
</dbReference>
<dbReference type="Proteomes" id="UP000007431">
    <property type="component" value="Unassembled WGS sequence"/>
</dbReference>
<evidence type="ECO:0000313" key="3">
    <source>
        <dbReference type="Proteomes" id="UP000007431"/>
    </source>
</evidence>
<evidence type="ECO:0000313" key="2">
    <source>
        <dbReference type="EMBL" id="EFI95960.1"/>
    </source>
</evidence>
<protein>
    <recommendedName>
        <fullName evidence="1">DUF6589 domain-containing protein</fullName>
    </recommendedName>
</protein>
<organism evidence="3">
    <name type="scientific">Schizophyllum commune (strain H4-8 / FGSC 9210)</name>
    <name type="common">Split gill fungus</name>
    <dbReference type="NCBI Taxonomy" id="578458"/>
    <lineage>
        <taxon>Eukaryota</taxon>
        <taxon>Fungi</taxon>
        <taxon>Dikarya</taxon>
        <taxon>Basidiomycota</taxon>
        <taxon>Agaricomycotina</taxon>
        <taxon>Agaricomycetes</taxon>
        <taxon>Agaricomycetidae</taxon>
        <taxon>Agaricales</taxon>
        <taxon>Schizophyllaceae</taxon>
        <taxon>Schizophyllum</taxon>
    </lineage>
</organism>
<dbReference type="AlphaFoldDB" id="D8Q730"/>
<feature type="domain" description="DUF6589" evidence="1">
    <location>
        <begin position="7"/>
        <end position="84"/>
    </location>
</feature>
<accession>D8Q730</accession>
<keyword evidence="3" id="KW-1185">Reference proteome</keyword>
<dbReference type="OMA" id="PNIANSC"/>
<reference evidence="2 3" key="1">
    <citation type="journal article" date="2010" name="Nat. Biotechnol.">
        <title>Genome sequence of the model mushroom Schizophyllum commune.</title>
        <authorList>
            <person name="Ohm R.A."/>
            <person name="de Jong J.F."/>
            <person name="Lugones L.G."/>
            <person name="Aerts A."/>
            <person name="Kothe E."/>
            <person name="Stajich J.E."/>
            <person name="de Vries R.P."/>
            <person name="Record E."/>
            <person name="Levasseur A."/>
            <person name="Baker S.E."/>
            <person name="Bartholomew K.A."/>
            <person name="Coutinho P.M."/>
            <person name="Erdmann S."/>
            <person name="Fowler T.J."/>
            <person name="Gathman A.C."/>
            <person name="Lombard V."/>
            <person name="Henrissat B."/>
            <person name="Knabe N."/>
            <person name="Kuees U."/>
            <person name="Lilly W.W."/>
            <person name="Lindquist E."/>
            <person name="Lucas S."/>
            <person name="Magnuson J.K."/>
            <person name="Piumi F."/>
            <person name="Raudaskoski M."/>
            <person name="Salamov A."/>
            <person name="Schmutz J."/>
            <person name="Schwarze F.W.M.R."/>
            <person name="vanKuyk P.A."/>
            <person name="Horton J.S."/>
            <person name="Grigoriev I.V."/>
            <person name="Woesten H.A.B."/>
        </authorList>
    </citation>
    <scope>NUCLEOTIDE SEQUENCE [LARGE SCALE GENOMIC DNA]</scope>
    <source>
        <strain evidence="3">H4-8 / FGSC 9210</strain>
    </source>
</reference>
<dbReference type="VEuPathDB" id="FungiDB:SCHCODRAFT_01154778"/>
<name>D8Q730_SCHCM</name>
<proteinExistence type="predicted"/>
<dbReference type="HOGENOM" id="CLU_124776_0_0_1"/>
<evidence type="ECO:0000259" key="1">
    <source>
        <dbReference type="Pfam" id="PF20231"/>
    </source>
</evidence>
<dbReference type="InterPro" id="IPR046496">
    <property type="entry name" value="DUF6589"/>
</dbReference>
<sequence length="177" mass="19809">MLTFDSDVMRAQMITNVSGLPHHFMGTDMNIEHLIGYIKHHYTANGVHAQWDRLGHIASSINDLMRVKKHLNKQFGLSYKSIDHKDADTTELVLKALQHVADAHLLEVDERRVDNDSAKLTKDLFAVGDMKIASSSLSTFNKKMRAFIEGTGTGIVDEADEMEQPQFSATVEVADVE</sequence>
<gene>
    <name evidence="2" type="ORF">SCHCODRAFT_56449</name>
</gene>
<dbReference type="EMBL" id="GL377307">
    <property type="protein sequence ID" value="EFI95960.1"/>
    <property type="molecule type" value="Genomic_DNA"/>
</dbReference>